<keyword evidence="5" id="KW-0804">Transcription</keyword>
<proteinExistence type="inferred from homology"/>
<dbReference type="EMBL" id="LFVU01000001">
    <property type="protein sequence ID" value="KMT23388.1"/>
    <property type="molecule type" value="Genomic_DNA"/>
</dbReference>
<organism evidence="8 9">
    <name type="scientific">Clostridium cylindrosporum DSM 605</name>
    <dbReference type="NCBI Taxonomy" id="1121307"/>
    <lineage>
        <taxon>Bacteria</taxon>
        <taxon>Bacillati</taxon>
        <taxon>Bacillota</taxon>
        <taxon>Clostridia</taxon>
        <taxon>Eubacteriales</taxon>
        <taxon>Clostridiaceae</taxon>
        <taxon>Clostridium</taxon>
    </lineage>
</organism>
<comment type="similarity">
    <text evidence="1">Belongs to the sigma-70 factor family. ECF subfamily.</text>
</comment>
<dbReference type="CDD" id="cd06171">
    <property type="entry name" value="Sigma70_r4"/>
    <property type="match status" value="1"/>
</dbReference>
<dbReference type="OrthoDB" id="9782703at2"/>
<evidence type="ECO:0000256" key="1">
    <source>
        <dbReference type="ARBA" id="ARBA00010641"/>
    </source>
</evidence>
<dbReference type="AlphaFoldDB" id="A0A0J8DGR5"/>
<dbReference type="RefSeq" id="WP_048569201.1">
    <property type="nucleotide sequence ID" value="NZ_LFVU01000001.1"/>
</dbReference>
<dbReference type="Gene3D" id="1.10.1740.10">
    <property type="match status" value="1"/>
</dbReference>
<feature type="domain" description="RNA polymerase sigma factor 70 region 4 type 2" evidence="7">
    <location>
        <begin position="118"/>
        <end position="170"/>
    </location>
</feature>
<dbReference type="NCBIfam" id="TIGR02937">
    <property type="entry name" value="sigma70-ECF"/>
    <property type="match status" value="1"/>
</dbReference>
<dbReference type="Pfam" id="PF04542">
    <property type="entry name" value="Sigma70_r2"/>
    <property type="match status" value="1"/>
</dbReference>
<evidence type="ECO:0000256" key="4">
    <source>
        <dbReference type="ARBA" id="ARBA00023125"/>
    </source>
</evidence>
<evidence type="ECO:0000256" key="5">
    <source>
        <dbReference type="ARBA" id="ARBA00023163"/>
    </source>
</evidence>
<keyword evidence="9" id="KW-1185">Reference proteome</keyword>
<dbReference type="PANTHER" id="PTHR43133">
    <property type="entry name" value="RNA POLYMERASE ECF-TYPE SIGMA FACTO"/>
    <property type="match status" value="1"/>
</dbReference>
<dbReference type="PANTHER" id="PTHR43133:SF8">
    <property type="entry name" value="RNA POLYMERASE SIGMA FACTOR HI_1459-RELATED"/>
    <property type="match status" value="1"/>
</dbReference>
<dbReference type="PATRIC" id="fig|1121307.3.peg.2581"/>
<gene>
    <name evidence="8" type="ORF">CLCY_8c01250</name>
</gene>
<dbReference type="SUPFAM" id="SSF88659">
    <property type="entry name" value="Sigma3 and sigma4 domains of RNA polymerase sigma factors"/>
    <property type="match status" value="1"/>
</dbReference>
<evidence type="ECO:0000259" key="7">
    <source>
        <dbReference type="Pfam" id="PF08281"/>
    </source>
</evidence>
<dbReference type="InterPro" id="IPR014284">
    <property type="entry name" value="RNA_pol_sigma-70_dom"/>
</dbReference>
<feature type="domain" description="RNA polymerase sigma-70 region 2" evidence="6">
    <location>
        <begin position="22"/>
        <end position="89"/>
    </location>
</feature>
<keyword evidence="3" id="KW-0731">Sigma factor</keyword>
<dbReference type="GO" id="GO:0003677">
    <property type="term" value="F:DNA binding"/>
    <property type="evidence" value="ECO:0007669"/>
    <property type="project" value="UniProtKB-KW"/>
</dbReference>
<accession>A0A0J8DGR5</accession>
<reference evidence="8 9" key="1">
    <citation type="submission" date="2015-06" db="EMBL/GenBank/DDBJ databases">
        <title>Draft genome sequence of the purine-degrading Clostridium cylindrosporum HC-1 (DSM 605).</title>
        <authorList>
            <person name="Poehlein A."/>
            <person name="Schiel-Bengelsdorf B."/>
            <person name="Bengelsdorf F."/>
            <person name="Daniel R."/>
            <person name="Duerre P."/>
        </authorList>
    </citation>
    <scope>NUCLEOTIDE SEQUENCE [LARGE SCALE GENOMIC DNA]</scope>
    <source>
        <strain evidence="8 9">DSM 605</strain>
    </source>
</reference>
<dbReference type="InterPro" id="IPR036388">
    <property type="entry name" value="WH-like_DNA-bd_sf"/>
</dbReference>
<dbReference type="STRING" id="1121307.CLCY_8c01250"/>
<evidence type="ECO:0000313" key="9">
    <source>
        <dbReference type="Proteomes" id="UP000036756"/>
    </source>
</evidence>
<dbReference type="Pfam" id="PF08281">
    <property type="entry name" value="Sigma70_r4_2"/>
    <property type="match status" value="1"/>
</dbReference>
<dbReference type="Proteomes" id="UP000036756">
    <property type="component" value="Unassembled WGS sequence"/>
</dbReference>
<evidence type="ECO:0000256" key="2">
    <source>
        <dbReference type="ARBA" id="ARBA00023015"/>
    </source>
</evidence>
<dbReference type="GO" id="GO:0006352">
    <property type="term" value="P:DNA-templated transcription initiation"/>
    <property type="evidence" value="ECO:0007669"/>
    <property type="project" value="InterPro"/>
</dbReference>
<sequence>MNETKLIKLAQTGEKEAFEELIKFYYPYISKFLLKLSGDIQLSEDLTQDTFIKLIRSIEKFDLYGKAKFSTYVMTIARNTYIDYLRKNKHILVRLDDGFELISDINIEKNVLNNIEVEELMAIIDSLKPQQREAIKFKYLENLTLNEIAERLGCETKTIKSRIHNGMVKLRGLIKLKGGYYE</sequence>
<dbReference type="InterPro" id="IPR013325">
    <property type="entry name" value="RNA_pol_sigma_r2"/>
</dbReference>
<evidence type="ECO:0000259" key="6">
    <source>
        <dbReference type="Pfam" id="PF04542"/>
    </source>
</evidence>
<dbReference type="InterPro" id="IPR013324">
    <property type="entry name" value="RNA_pol_sigma_r3/r4-like"/>
</dbReference>
<evidence type="ECO:0000313" key="8">
    <source>
        <dbReference type="EMBL" id="KMT23388.1"/>
    </source>
</evidence>
<dbReference type="InterPro" id="IPR007627">
    <property type="entry name" value="RNA_pol_sigma70_r2"/>
</dbReference>
<dbReference type="Gene3D" id="1.10.10.10">
    <property type="entry name" value="Winged helix-like DNA-binding domain superfamily/Winged helix DNA-binding domain"/>
    <property type="match status" value="1"/>
</dbReference>
<protein>
    <submittedName>
        <fullName evidence="8">RNA polymerase, sigma-24 subunit, ECF subfamily</fullName>
    </submittedName>
</protein>
<dbReference type="InterPro" id="IPR039425">
    <property type="entry name" value="RNA_pol_sigma-70-like"/>
</dbReference>
<name>A0A0J8DGR5_CLOCY</name>
<dbReference type="InterPro" id="IPR013249">
    <property type="entry name" value="RNA_pol_sigma70_r4_t2"/>
</dbReference>
<evidence type="ECO:0000256" key="3">
    <source>
        <dbReference type="ARBA" id="ARBA00023082"/>
    </source>
</evidence>
<comment type="caution">
    <text evidence="8">The sequence shown here is derived from an EMBL/GenBank/DDBJ whole genome shotgun (WGS) entry which is preliminary data.</text>
</comment>
<keyword evidence="2" id="KW-0805">Transcription regulation</keyword>
<dbReference type="GO" id="GO:0016987">
    <property type="term" value="F:sigma factor activity"/>
    <property type="evidence" value="ECO:0007669"/>
    <property type="project" value="UniProtKB-KW"/>
</dbReference>
<keyword evidence="4" id="KW-0238">DNA-binding</keyword>
<dbReference type="SUPFAM" id="SSF88946">
    <property type="entry name" value="Sigma2 domain of RNA polymerase sigma factors"/>
    <property type="match status" value="1"/>
</dbReference>